<comment type="subcellular location">
    <subcellularLocation>
        <location evidence="1">Membrane</location>
        <topology evidence="1">Multi-pass membrane protein</topology>
    </subcellularLocation>
</comment>
<feature type="transmembrane region" description="Helical" evidence="8">
    <location>
        <begin position="57"/>
        <end position="81"/>
    </location>
</feature>
<dbReference type="PROSITE" id="PS50850">
    <property type="entry name" value="MFS"/>
    <property type="match status" value="1"/>
</dbReference>
<name>A0A6A6SPJ1_9PLEO</name>
<keyword evidence="3 7" id="KW-0813">Transport</keyword>
<dbReference type="Pfam" id="PF00083">
    <property type="entry name" value="Sugar_tr"/>
    <property type="match status" value="1"/>
</dbReference>
<evidence type="ECO:0000259" key="9">
    <source>
        <dbReference type="PROSITE" id="PS50850"/>
    </source>
</evidence>
<feature type="transmembrane region" description="Helical" evidence="8">
    <location>
        <begin position="154"/>
        <end position="175"/>
    </location>
</feature>
<evidence type="ECO:0000256" key="7">
    <source>
        <dbReference type="RuleBase" id="RU003346"/>
    </source>
</evidence>
<feature type="transmembrane region" description="Helical" evidence="8">
    <location>
        <begin position="227"/>
        <end position="248"/>
    </location>
</feature>
<feature type="transmembrane region" description="Helical" evidence="8">
    <location>
        <begin position="307"/>
        <end position="326"/>
    </location>
</feature>
<proteinExistence type="inferred from homology"/>
<evidence type="ECO:0000256" key="6">
    <source>
        <dbReference type="ARBA" id="ARBA00023136"/>
    </source>
</evidence>
<keyword evidence="5 8" id="KW-1133">Transmembrane helix</keyword>
<dbReference type="Proteomes" id="UP000799324">
    <property type="component" value="Unassembled WGS sequence"/>
</dbReference>
<evidence type="ECO:0000256" key="8">
    <source>
        <dbReference type="SAM" id="Phobius"/>
    </source>
</evidence>
<evidence type="ECO:0000256" key="5">
    <source>
        <dbReference type="ARBA" id="ARBA00022989"/>
    </source>
</evidence>
<dbReference type="PANTHER" id="PTHR48022:SF56">
    <property type="entry name" value="MAJOR FACILITATOR SUPERFAMILY (MFS) PROFILE DOMAIN-CONTAINING PROTEIN-RELATED"/>
    <property type="match status" value="1"/>
</dbReference>
<keyword evidence="4 8" id="KW-0812">Transmembrane</keyword>
<evidence type="ECO:0000313" key="11">
    <source>
        <dbReference type="Proteomes" id="UP000799324"/>
    </source>
</evidence>
<evidence type="ECO:0000256" key="3">
    <source>
        <dbReference type="ARBA" id="ARBA00022448"/>
    </source>
</evidence>
<dbReference type="OrthoDB" id="6612291at2759"/>
<evidence type="ECO:0000313" key="10">
    <source>
        <dbReference type="EMBL" id="KAF2648084.1"/>
    </source>
</evidence>
<reference evidence="10" key="1">
    <citation type="journal article" date="2020" name="Stud. Mycol.">
        <title>101 Dothideomycetes genomes: a test case for predicting lifestyles and emergence of pathogens.</title>
        <authorList>
            <person name="Haridas S."/>
            <person name="Albert R."/>
            <person name="Binder M."/>
            <person name="Bloem J."/>
            <person name="Labutti K."/>
            <person name="Salamov A."/>
            <person name="Andreopoulos B."/>
            <person name="Baker S."/>
            <person name="Barry K."/>
            <person name="Bills G."/>
            <person name="Bluhm B."/>
            <person name="Cannon C."/>
            <person name="Castanera R."/>
            <person name="Culley D."/>
            <person name="Daum C."/>
            <person name="Ezra D."/>
            <person name="Gonzalez J."/>
            <person name="Henrissat B."/>
            <person name="Kuo A."/>
            <person name="Liang C."/>
            <person name="Lipzen A."/>
            <person name="Lutzoni F."/>
            <person name="Magnuson J."/>
            <person name="Mondo S."/>
            <person name="Nolan M."/>
            <person name="Ohm R."/>
            <person name="Pangilinan J."/>
            <person name="Park H.-J."/>
            <person name="Ramirez L."/>
            <person name="Alfaro M."/>
            <person name="Sun H."/>
            <person name="Tritt A."/>
            <person name="Yoshinaga Y."/>
            <person name="Zwiers L.-H."/>
            <person name="Turgeon B."/>
            <person name="Goodwin S."/>
            <person name="Spatafora J."/>
            <person name="Crous P."/>
            <person name="Grigoriev I."/>
        </authorList>
    </citation>
    <scope>NUCLEOTIDE SEQUENCE</scope>
    <source>
        <strain evidence="10">CBS 122681</strain>
    </source>
</reference>
<dbReference type="GO" id="GO:0005351">
    <property type="term" value="F:carbohydrate:proton symporter activity"/>
    <property type="evidence" value="ECO:0007669"/>
    <property type="project" value="TreeGrafter"/>
</dbReference>
<dbReference type="InterPro" id="IPR036259">
    <property type="entry name" value="MFS_trans_sf"/>
</dbReference>
<sequence>MSDAKPNIVDYVESSDEQVKTVVGASRALKDFEARQHAMPRKEAIVENWKSIAWCLYMFYTCIMFGFDSLAGGVVVSIAAFRKDFGYPYAGDYVVDANWQLGFQAATLGGIIFGGLATGFGVNKLGRQPCILIAYIINTGGIFLQFFATTPAHFFGGKLLTGLPLGCFSTVAPTYASEMAPLSIRGAITAGMNFAIVVGQLTGYGVMRQSSFYPDSRQYKVLFATQWGYVALGLAILPFFPESPYWLVAHGRHEKARNNVIKLHKPDYDVDGHMAEIHDSLARTNQDNESQGSMAECFSRKQIKRTIVATSMFFVQNACGSAWVIGYMSYFMQLGGMSAANSFDTTVGLSGLMVVGNMFGWLFVEKWGRRNTALYGTGVLTIALLLIGILACINSKGAIWGQVAFMAIWSFVYQGTVGSAAWPISAENATSRLRAPTQSLATMMNGLSSCIWSFSLPYAINPDQGNLGGKIAFIFGAVLVFCFVFIWFFVPETKNRTYIEIDELYERKIPARRWSKTEVVTVAESS</sequence>
<dbReference type="InterPro" id="IPR005829">
    <property type="entry name" value="Sugar_transporter_CS"/>
</dbReference>
<evidence type="ECO:0000256" key="1">
    <source>
        <dbReference type="ARBA" id="ARBA00004141"/>
    </source>
</evidence>
<dbReference type="PANTHER" id="PTHR48022">
    <property type="entry name" value="PLASTIDIC GLUCOSE TRANSPORTER 4"/>
    <property type="match status" value="1"/>
</dbReference>
<dbReference type="PROSITE" id="PS00217">
    <property type="entry name" value="SUGAR_TRANSPORT_2"/>
    <property type="match status" value="1"/>
</dbReference>
<gene>
    <name evidence="10" type="ORF">K491DRAFT_671208</name>
</gene>
<dbReference type="SUPFAM" id="SSF103473">
    <property type="entry name" value="MFS general substrate transporter"/>
    <property type="match status" value="1"/>
</dbReference>
<dbReference type="Gene3D" id="1.20.1250.20">
    <property type="entry name" value="MFS general substrate transporter like domains"/>
    <property type="match status" value="1"/>
</dbReference>
<feature type="transmembrane region" description="Helical" evidence="8">
    <location>
        <begin position="443"/>
        <end position="460"/>
    </location>
</feature>
<accession>A0A6A6SPJ1</accession>
<feature type="transmembrane region" description="Helical" evidence="8">
    <location>
        <begin position="187"/>
        <end position="207"/>
    </location>
</feature>
<dbReference type="AlphaFoldDB" id="A0A6A6SPJ1"/>
<evidence type="ECO:0000256" key="4">
    <source>
        <dbReference type="ARBA" id="ARBA00022692"/>
    </source>
</evidence>
<feature type="transmembrane region" description="Helical" evidence="8">
    <location>
        <begin position="373"/>
        <end position="393"/>
    </location>
</feature>
<keyword evidence="6 8" id="KW-0472">Membrane</keyword>
<protein>
    <submittedName>
        <fullName evidence="10">General substrate transporter</fullName>
    </submittedName>
</protein>
<keyword evidence="11" id="KW-1185">Reference proteome</keyword>
<evidence type="ECO:0000256" key="2">
    <source>
        <dbReference type="ARBA" id="ARBA00010992"/>
    </source>
</evidence>
<feature type="domain" description="Major facilitator superfamily (MFS) profile" evidence="9">
    <location>
        <begin position="54"/>
        <end position="494"/>
    </location>
</feature>
<dbReference type="GO" id="GO:0016020">
    <property type="term" value="C:membrane"/>
    <property type="evidence" value="ECO:0007669"/>
    <property type="project" value="UniProtKB-SubCell"/>
</dbReference>
<comment type="similarity">
    <text evidence="2 7">Belongs to the major facilitator superfamily. Sugar transporter (TC 2.A.1.1) family.</text>
</comment>
<feature type="transmembrane region" description="Helical" evidence="8">
    <location>
        <begin position="399"/>
        <end position="422"/>
    </location>
</feature>
<dbReference type="InterPro" id="IPR020846">
    <property type="entry name" value="MFS_dom"/>
</dbReference>
<feature type="transmembrane region" description="Helical" evidence="8">
    <location>
        <begin position="346"/>
        <end position="364"/>
    </location>
</feature>
<dbReference type="InterPro" id="IPR005828">
    <property type="entry name" value="MFS_sugar_transport-like"/>
</dbReference>
<dbReference type="InterPro" id="IPR003663">
    <property type="entry name" value="Sugar/inositol_transpt"/>
</dbReference>
<dbReference type="InterPro" id="IPR050360">
    <property type="entry name" value="MFS_Sugar_Transporters"/>
</dbReference>
<dbReference type="FunFam" id="1.20.1250.20:FF:000078">
    <property type="entry name" value="MFS maltose transporter, putative"/>
    <property type="match status" value="1"/>
</dbReference>
<feature type="transmembrane region" description="Helical" evidence="8">
    <location>
        <begin position="101"/>
        <end position="122"/>
    </location>
</feature>
<feature type="transmembrane region" description="Helical" evidence="8">
    <location>
        <begin position="129"/>
        <end position="148"/>
    </location>
</feature>
<dbReference type="EMBL" id="MU004559">
    <property type="protein sequence ID" value="KAF2648084.1"/>
    <property type="molecule type" value="Genomic_DNA"/>
</dbReference>
<feature type="transmembrane region" description="Helical" evidence="8">
    <location>
        <begin position="472"/>
        <end position="490"/>
    </location>
</feature>
<dbReference type="NCBIfam" id="TIGR00879">
    <property type="entry name" value="SP"/>
    <property type="match status" value="1"/>
</dbReference>
<organism evidence="10 11">
    <name type="scientific">Lophiostoma macrostomum CBS 122681</name>
    <dbReference type="NCBI Taxonomy" id="1314788"/>
    <lineage>
        <taxon>Eukaryota</taxon>
        <taxon>Fungi</taxon>
        <taxon>Dikarya</taxon>
        <taxon>Ascomycota</taxon>
        <taxon>Pezizomycotina</taxon>
        <taxon>Dothideomycetes</taxon>
        <taxon>Pleosporomycetidae</taxon>
        <taxon>Pleosporales</taxon>
        <taxon>Lophiostomataceae</taxon>
        <taxon>Lophiostoma</taxon>
    </lineage>
</organism>